<reference evidence="2" key="1">
    <citation type="journal article" date="2020" name="G3 (Bethesda)">
        <title>High-Quality Assemblies for Three Invasive Social Wasps from the &lt;i&gt;Vespula&lt;/i&gt; Genus.</title>
        <authorList>
            <person name="Harrop T.W.R."/>
            <person name="Guhlin J."/>
            <person name="McLaughlin G.M."/>
            <person name="Permina E."/>
            <person name="Stockwell P."/>
            <person name="Gilligan J."/>
            <person name="Le Lec M.F."/>
            <person name="Gruber M.A.M."/>
            <person name="Quinn O."/>
            <person name="Lovegrove M."/>
            <person name="Duncan E.J."/>
            <person name="Remnant E.J."/>
            <person name="Van Eeckhoven J."/>
            <person name="Graham B."/>
            <person name="Knapp R.A."/>
            <person name="Langford K.W."/>
            <person name="Kronenberg Z."/>
            <person name="Press M.O."/>
            <person name="Eacker S.M."/>
            <person name="Wilson-Rankin E.E."/>
            <person name="Purcell J."/>
            <person name="Lester P.J."/>
            <person name="Dearden P.K."/>
        </authorList>
    </citation>
    <scope>NUCLEOTIDE SEQUENCE</scope>
    <source>
        <strain evidence="2">Linc-1</strain>
    </source>
</reference>
<accession>A0A834NI91</accession>
<evidence type="ECO:0000313" key="3">
    <source>
        <dbReference type="Proteomes" id="UP000617340"/>
    </source>
</evidence>
<comment type="caution">
    <text evidence="2">The sequence shown here is derived from an EMBL/GenBank/DDBJ whole genome shotgun (WGS) entry which is preliminary data.</text>
</comment>
<feature type="region of interest" description="Disordered" evidence="1">
    <location>
        <begin position="36"/>
        <end position="101"/>
    </location>
</feature>
<organism evidence="2 3">
    <name type="scientific">Vespula germanica</name>
    <name type="common">German yellow jacket</name>
    <name type="synonym">Paravespula germanica</name>
    <dbReference type="NCBI Taxonomy" id="30212"/>
    <lineage>
        <taxon>Eukaryota</taxon>
        <taxon>Metazoa</taxon>
        <taxon>Ecdysozoa</taxon>
        <taxon>Arthropoda</taxon>
        <taxon>Hexapoda</taxon>
        <taxon>Insecta</taxon>
        <taxon>Pterygota</taxon>
        <taxon>Neoptera</taxon>
        <taxon>Endopterygota</taxon>
        <taxon>Hymenoptera</taxon>
        <taxon>Apocrita</taxon>
        <taxon>Aculeata</taxon>
        <taxon>Vespoidea</taxon>
        <taxon>Vespidae</taxon>
        <taxon>Vespinae</taxon>
        <taxon>Vespula</taxon>
    </lineage>
</organism>
<protein>
    <submittedName>
        <fullName evidence="2">Uncharacterized protein</fullName>
    </submittedName>
</protein>
<feature type="compositionally biased region" description="Basic and acidic residues" evidence="1">
    <location>
        <begin position="82"/>
        <end position="101"/>
    </location>
</feature>
<name>A0A834NI91_VESGE</name>
<evidence type="ECO:0000313" key="2">
    <source>
        <dbReference type="EMBL" id="KAF7409985.1"/>
    </source>
</evidence>
<evidence type="ECO:0000256" key="1">
    <source>
        <dbReference type="SAM" id="MobiDB-lite"/>
    </source>
</evidence>
<gene>
    <name evidence="2" type="ORF">HZH68_004366</name>
</gene>
<keyword evidence="3" id="KW-1185">Reference proteome</keyword>
<dbReference type="EMBL" id="JACSDZ010000003">
    <property type="protein sequence ID" value="KAF7409985.1"/>
    <property type="molecule type" value="Genomic_DNA"/>
</dbReference>
<feature type="compositionally biased region" description="Acidic residues" evidence="1">
    <location>
        <begin position="51"/>
        <end position="81"/>
    </location>
</feature>
<proteinExistence type="predicted"/>
<feature type="compositionally biased region" description="Basic and acidic residues" evidence="1">
    <location>
        <begin position="36"/>
        <end position="47"/>
    </location>
</feature>
<sequence>MILMEVVANETELLSCVDDGSVMVVCERNGEVKGKVRRSGACDKRQSNDSSNDDDDDDDDDDEDDDEDDDDDDGEREEEEEKGCRFYEWHSMEEKYDGPLS</sequence>
<dbReference type="AlphaFoldDB" id="A0A834NI91"/>
<dbReference type="Proteomes" id="UP000617340">
    <property type="component" value="Unassembled WGS sequence"/>
</dbReference>